<name>A0A2T7CNE2_9POAL</name>
<gene>
    <name evidence="1" type="ORF">GQ55_8G167200</name>
</gene>
<accession>A0A2T7CNE2</accession>
<dbReference type="AlphaFoldDB" id="A0A2T7CNE2"/>
<sequence>MVWCHRHPAFGRGWRLSDSPPTFVCVSLTPLVYPDPARCLLASWPAATGENVAGKKGGNESGRPAGAGDVRVVSYRRWWLFGRRKESVLSSALSFFSLADLPCNGMASSVDVRCEILFVSCSTNVQIKSD</sequence>
<reference evidence="1 2" key="1">
    <citation type="submission" date="2018-04" db="EMBL/GenBank/DDBJ databases">
        <title>WGS assembly of Panicum hallii var. hallii HAL2.</title>
        <authorList>
            <person name="Lovell J."/>
            <person name="Jenkins J."/>
            <person name="Lowry D."/>
            <person name="Mamidi S."/>
            <person name="Sreedasyam A."/>
            <person name="Weng X."/>
            <person name="Barry K."/>
            <person name="Bonette J."/>
            <person name="Campitelli B."/>
            <person name="Daum C."/>
            <person name="Gordon S."/>
            <person name="Gould B."/>
            <person name="Lipzen A."/>
            <person name="MacQueen A."/>
            <person name="Palacio-Mejia J."/>
            <person name="Plott C."/>
            <person name="Shakirov E."/>
            <person name="Shu S."/>
            <person name="Yoshinaga Y."/>
            <person name="Zane M."/>
            <person name="Rokhsar D."/>
            <person name="Grimwood J."/>
            <person name="Schmutz J."/>
            <person name="Juenger T."/>
        </authorList>
    </citation>
    <scope>NUCLEOTIDE SEQUENCE [LARGE SCALE GENOMIC DNA]</scope>
    <source>
        <strain evidence="2">cv. HAL2</strain>
    </source>
</reference>
<organism evidence="1 2">
    <name type="scientific">Panicum hallii var. hallii</name>
    <dbReference type="NCBI Taxonomy" id="1504633"/>
    <lineage>
        <taxon>Eukaryota</taxon>
        <taxon>Viridiplantae</taxon>
        <taxon>Streptophyta</taxon>
        <taxon>Embryophyta</taxon>
        <taxon>Tracheophyta</taxon>
        <taxon>Spermatophyta</taxon>
        <taxon>Magnoliopsida</taxon>
        <taxon>Liliopsida</taxon>
        <taxon>Poales</taxon>
        <taxon>Poaceae</taxon>
        <taxon>PACMAD clade</taxon>
        <taxon>Panicoideae</taxon>
        <taxon>Panicodae</taxon>
        <taxon>Paniceae</taxon>
        <taxon>Panicinae</taxon>
        <taxon>Panicum</taxon>
        <taxon>Panicum sect. Panicum</taxon>
    </lineage>
</organism>
<protein>
    <submittedName>
        <fullName evidence="1">Uncharacterized protein</fullName>
    </submittedName>
</protein>
<proteinExistence type="predicted"/>
<evidence type="ECO:0000313" key="2">
    <source>
        <dbReference type="Proteomes" id="UP000244336"/>
    </source>
</evidence>
<dbReference type="EMBL" id="CM009756">
    <property type="protein sequence ID" value="PUZ44867.1"/>
    <property type="molecule type" value="Genomic_DNA"/>
</dbReference>
<keyword evidence="2" id="KW-1185">Reference proteome</keyword>
<evidence type="ECO:0000313" key="1">
    <source>
        <dbReference type="EMBL" id="PUZ44867.1"/>
    </source>
</evidence>
<dbReference type="Proteomes" id="UP000244336">
    <property type="component" value="Chromosome 8"/>
</dbReference>
<dbReference type="Gramene" id="PUZ44867">
    <property type="protein sequence ID" value="PUZ44867"/>
    <property type="gene ID" value="GQ55_8G167200"/>
</dbReference>